<feature type="transmembrane region" description="Helical" evidence="7">
    <location>
        <begin position="119"/>
        <end position="137"/>
    </location>
</feature>
<dbReference type="OrthoDB" id="3639251at2759"/>
<comment type="subcellular location">
    <subcellularLocation>
        <location evidence="1">Membrane</location>
        <topology evidence="1">Multi-pass membrane protein</topology>
    </subcellularLocation>
</comment>
<evidence type="ECO:0000259" key="8">
    <source>
        <dbReference type="PROSITE" id="PS50850"/>
    </source>
</evidence>
<dbReference type="AlphaFoldDB" id="A0A8H5BG20"/>
<feature type="transmembrane region" description="Helical" evidence="7">
    <location>
        <begin position="437"/>
        <end position="459"/>
    </location>
</feature>
<evidence type="ECO:0000256" key="3">
    <source>
        <dbReference type="ARBA" id="ARBA00022692"/>
    </source>
</evidence>
<feature type="domain" description="Major facilitator superfamily (MFS) profile" evidence="8">
    <location>
        <begin position="51"/>
        <end position="463"/>
    </location>
</feature>
<dbReference type="InterPro" id="IPR020846">
    <property type="entry name" value="MFS_dom"/>
</dbReference>
<keyword evidence="2" id="KW-0813">Transport</keyword>
<protein>
    <recommendedName>
        <fullName evidence="8">Major facilitator superfamily (MFS) profile domain-containing protein</fullName>
    </recommendedName>
</protein>
<dbReference type="Gene3D" id="1.20.1250.20">
    <property type="entry name" value="MFS general substrate transporter like domains"/>
    <property type="match status" value="2"/>
</dbReference>
<evidence type="ECO:0000313" key="9">
    <source>
        <dbReference type="EMBL" id="KAF5322398.1"/>
    </source>
</evidence>
<comment type="caution">
    <text evidence="9">The sequence shown here is derived from an EMBL/GenBank/DDBJ whole genome shotgun (WGS) entry which is preliminary data.</text>
</comment>
<gene>
    <name evidence="9" type="ORF">D9619_001677</name>
</gene>
<evidence type="ECO:0000256" key="1">
    <source>
        <dbReference type="ARBA" id="ARBA00004141"/>
    </source>
</evidence>
<keyword evidence="5 7" id="KW-0472">Membrane</keyword>
<dbReference type="GO" id="GO:0022857">
    <property type="term" value="F:transmembrane transporter activity"/>
    <property type="evidence" value="ECO:0007669"/>
    <property type="project" value="InterPro"/>
</dbReference>
<evidence type="ECO:0000313" key="10">
    <source>
        <dbReference type="Proteomes" id="UP000567179"/>
    </source>
</evidence>
<sequence length="484" mass="53688">MSSADYYAESDSKKVDSSEEESISSVHKGDDASTIDKEFERRTMRYVDWRIIPVLALVYSFSLIDRINLGAAYTAGMGADLKLAIGARFNIVSCMYFVPYIILQLPGNFALRRFGVREWLTFIVVAWGAVQLAMGFVDNWQQLVLTRVLLGVFEASFFPSIIFIISTWYKRHEVQKRLAAFYLISVTAGGLSPLLAYVISLLNGRCNLAGWRWIFIIEGAITLFLGIVTWFFIPSFPDQNKFLSPEQTALVLKRIDEDRGDALPDPVTFAKIKAHLCDWTIWAFGIMFLCGGLPSYAQSIFLPIILRGMGWTKTAALLRSVPPYAPAIITTIIISWLSDKHKHRAGFIAGSSIICIVGVSLTAFAKQNEVRYFGVFLTTIGNSGCIPTIIAYSSNNVVSHSKRTVQSAVTVAFAGVSGLVATNIFRTKDAPRYYPGLGATLGSQVLLLVLLIITTLHFSRQNKLMRAGKLSTPLQGQPGFYYTL</sequence>
<keyword evidence="10" id="KW-1185">Reference proteome</keyword>
<dbReference type="PANTHER" id="PTHR43791:SF3">
    <property type="entry name" value="MAJOR FACILITATOR SUPERFAMILY (MFS) PROFILE DOMAIN-CONTAINING PROTEIN"/>
    <property type="match status" value="1"/>
</dbReference>
<feature type="transmembrane region" description="Helical" evidence="7">
    <location>
        <begin position="149"/>
        <end position="169"/>
    </location>
</feature>
<feature type="transmembrane region" description="Helical" evidence="7">
    <location>
        <begin position="181"/>
        <end position="199"/>
    </location>
</feature>
<feature type="transmembrane region" description="Helical" evidence="7">
    <location>
        <begin position="47"/>
        <end position="64"/>
    </location>
</feature>
<dbReference type="InterPro" id="IPR036259">
    <property type="entry name" value="MFS_trans_sf"/>
</dbReference>
<organism evidence="9 10">
    <name type="scientific">Psilocybe cf. subviscida</name>
    <dbReference type="NCBI Taxonomy" id="2480587"/>
    <lineage>
        <taxon>Eukaryota</taxon>
        <taxon>Fungi</taxon>
        <taxon>Dikarya</taxon>
        <taxon>Basidiomycota</taxon>
        <taxon>Agaricomycotina</taxon>
        <taxon>Agaricomycetes</taxon>
        <taxon>Agaricomycetidae</taxon>
        <taxon>Agaricales</taxon>
        <taxon>Agaricineae</taxon>
        <taxon>Strophariaceae</taxon>
        <taxon>Psilocybe</taxon>
    </lineage>
</organism>
<feature type="region of interest" description="Disordered" evidence="6">
    <location>
        <begin position="1"/>
        <end position="29"/>
    </location>
</feature>
<dbReference type="Pfam" id="PF07690">
    <property type="entry name" value="MFS_1"/>
    <property type="match status" value="1"/>
</dbReference>
<dbReference type="FunFam" id="1.20.1250.20:FF:000013">
    <property type="entry name" value="MFS general substrate transporter"/>
    <property type="match status" value="1"/>
</dbReference>
<proteinExistence type="predicted"/>
<evidence type="ECO:0000256" key="2">
    <source>
        <dbReference type="ARBA" id="ARBA00022448"/>
    </source>
</evidence>
<dbReference type="PANTHER" id="PTHR43791">
    <property type="entry name" value="PERMEASE-RELATED"/>
    <property type="match status" value="1"/>
</dbReference>
<feature type="transmembrane region" description="Helical" evidence="7">
    <location>
        <begin position="345"/>
        <end position="365"/>
    </location>
</feature>
<feature type="transmembrane region" description="Helical" evidence="7">
    <location>
        <begin position="84"/>
        <end position="107"/>
    </location>
</feature>
<keyword evidence="3 7" id="KW-0812">Transmembrane</keyword>
<feature type="transmembrane region" description="Helical" evidence="7">
    <location>
        <begin position="279"/>
        <end position="301"/>
    </location>
</feature>
<dbReference type="EMBL" id="JAACJJ010000028">
    <property type="protein sequence ID" value="KAF5322398.1"/>
    <property type="molecule type" value="Genomic_DNA"/>
</dbReference>
<name>A0A8H5BG20_9AGAR</name>
<dbReference type="Proteomes" id="UP000567179">
    <property type="component" value="Unassembled WGS sequence"/>
</dbReference>
<dbReference type="SUPFAM" id="SSF103473">
    <property type="entry name" value="MFS general substrate transporter"/>
    <property type="match status" value="1"/>
</dbReference>
<reference evidence="9 10" key="1">
    <citation type="journal article" date="2020" name="ISME J.">
        <title>Uncovering the hidden diversity of litter-decomposition mechanisms in mushroom-forming fungi.</title>
        <authorList>
            <person name="Floudas D."/>
            <person name="Bentzer J."/>
            <person name="Ahren D."/>
            <person name="Johansson T."/>
            <person name="Persson P."/>
            <person name="Tunlid A."/>
        </authorList>
    </citation>
    <scope>NUCLEOTIDE SEQUENCE [LARGE SCALE GENOMIC DNA]</scope>
    <source>
        <strain evidence="9 10">CBS 101986</strain>
    </source>
</reference>
<dbReference type="PROSITE" id="PS50850">
    <property type="entry name" value="MFS"/>
    <property type="match status" value="1"/>
</dbReference>
<dbReference type="FunFam" id="1.20.1250.20:FF:000018">
    <property type="entry name" value="MFS transporter permease"/>
    <property type="match status" value="1"/>
</dbReference>
<feature type="transmembrane region" description="Helical" evidence="7">
    <location>
        <begin position="321"/>
        <end position="338"/>
    </location>
</feature>
<evidence type="ECO:0000256" key="4">
    <source>
        <dbReference type="ARBA" id="ARBA00022989"/>
    </source>
</evidence>
<evidence type="ECO:0000256" key="5">
    <source>
        <dbReference type="ARBA" id="ARBA00023136"/>
    </source>
</evidence>
<evidence type="ECO:0000256" key="6">
    <source>
        <dbReference type="SAM" id="MobiDB-lite"/>
    </source>
</evidence>
<feature type="transmembrane region" description="Helical" evidence="7">
    <location>
        <begin position="211"/>
        <end position="233"/>
    </location>
</feature>
<dbReference type="GO" id="GO:0016020">
    <property type="term" value="C:membrane"/>
    <property type="evidence" value="ECO:0007669"/>
    <property type="project" value="UniProtKB-SubCell"/>
</dbReference>
<keyword evidence="4 7" id="KW-1133">Transmembrane helix</keyword>
<dbReference type="InterPro" id="IPR011701">
    <property type="entry name" value="MFS"/>
</dbReference>
<accession>A0A8H5BG20</accession>
<evidence type="ECO:0000256" key="7">
    <source>
        <dbReference type="SAM" id="Phobius"/>
    </source>
</evidence>
<feature type="transmembrane region" description="Helical" evidence="7">
    <location>
        <begin position="371"/>
        <end position="392"/>
    </location>
</feature>
<feature type="transmembrane region" description="Helical" evidence="7">
    <location>
        <begin position="404"/>
        <end position="425"/>
    </location>
</feature>